<dbReference type="InterPro" id="IPR001412">
    <property type="entry name" value="aa-tRNA-synth_I_CS"/>
</dbReference>
<keyword evidence="5 9" id="KW-0067">ATP-binding</keyword>
<dbReference type="HAMAP" id="MF_00049_B">
    <property type="entry name" value="Leu_tRNA_synth_B"/>
    <property type="match status" value="1"/>
</dbReference>
<dbReference type="Pfam" id="PF08264">
    <property type="entry name" value="Anticodon_1"/>
    <property type="match status" value="1"/>
</dbReference>
<evidence type="ECO:0000259" key="13">
    <source>
        <dbReference type="Pfam" id="PF13603"/>
    </source>
</evidence>
<dbReference type="Gene3D" id="1.10.730.10">
    <property type="entry name" value="Isoleucyl-tRNA Synthetase, Domain 1"/>
    <property type="match status" value="1"/>
</dbReference>
<dbReference type="FunFam" id="3.40.50.620:FF:000056">
    <property type="entry name" value="Leucine--tRNA ligase"/>
    <property type="match status" value="1"/>
</dbReference>
<evidence type="ECO:0000256" key="2">
    <source>
        <dbReference type="ARBA" id="ARBA00022490"/>
    </source>
</evidence>
<dbReference type="Pfam" id="PF13603">
    <property type="entry name" value="tRNA-synt_1_2"/>
    <property type="match status" value="1"/>
</dbReference>
<dbReference type="EMBL" id="MLFK01000002">
    <property type="protein sequence ID" value="OIV43409.1"/>
    <property type="molecule type" value="Genomic_DNA"/>
</dbReference>
<dbReference type="RefSeq" id="WP_071635377.1">
    <property type="nucleotide sequence ID" value="NZ_MLFK01000002.1"/>
</dbReference>
<dbReference type="GO" id="GO:0004823">
    <property type="term" value="F:leucine-tRNA ligase activity"/>
    <property type="evidence" value="ECO:0007669"/>
    <property type="project" value="UniProtKB-UniRule"/>
</dbReference>
<name>A0A1J7CCA5_FLAJO</name>
<evidence type="ECO:0000256" key="9">
    <source>
        <dbReference type="HAMAP-Rule" id="MF_00049"/>
    </source>
</evidence>
<feature type="short sequence motif" description="'KMSKS' region" evidence="9">
    <location>
        <begin position="813"/>
        <end position="817"/>
    </location>
</feature>
<protein>
    <recommendedName>
        <fullName evidence="9">Leucine--tRNA ligase</fullName>
        <ecNumber evidence="9">6.1.1.4</ecNumber>
    </recommendedName>
    <alternativeName>
        <fullName evidence="9">Leucyl-tRNA synthetase</fullName>
        <shortName evidence="9">LeuRS</shortName>
    </alternativeName>
</protein>
<dbReference type="InterPro" id="IPR013155">
    <property type="entry name" value="M/V/L/I-tRNA-synth_anticd-bd"/>
</dbReference>
<organism evidence="14 15">
    <name type="scientific">Flavobacterium johnsoniae</name>
    <name type="common">Cytophaga johnsonae</name>
    <dbReference type="NCBI Taxonomy" id="986"/>
    <lineage>
        <taxon>Bacteria</taxon>
        <taxon>Pseudomonadati</taxon>
        <taxon>Bacteroidota</taxon>
        <taxon>Flavobacteriia</taxon>
        <taxon>Flavobacteriales</taxon>
        <taxon>Flavobacteriaceae</taxon>
        <taxon>Flavobacterium</taxon>
    </lineage>
</organism>
<evidence type="ECO:0000256" key="8">
    <source>
        <dbReference type="ARBA" id="ARBA00047469"/>
    </source>
</evidence>
<evidence type="ECO:0000313" key="15">
    <source>
        <dbReference type="Proteomes" id="UP000182826"/>
    </source>
</evidence>
<feature type="domain" description="Aminoacyl-tRNA synthetase class Ia" evidence="11">
    <location>
        <begin position="11"/>
        <end position="155"/>
    </location>
</feature>
<dbReference type="InterPro" id="IPR002302">
    <property type="entry name" value="Leu-tRNA-ligase"/>
</dbReference>
<evidence type="ECO:0000256" key="3">
    <source>
        <dbReference type="ARBA" id="ARBA00022598"/>
    </source>
</evidence>
<dbReference type="SUPFAM" id="SSF52374">
    <property type="entry name" value="Nucleotidylyl transferase"/>
    <property type="match status" value="2"/>
</dbReference>
<dbReference type="Proteomes" id="UP000182826">
    <property type="component" value="Unassembled WGS sequence"/>
</dbReference>
<dbReference type="InterPro" id="IPR002300">
    <property type="entry name" value="aa-tRNA-synth_Ia"/>
</dbReference>
<dbReference type="SUPFAM" id="SSF47323">
    <property type="entry name" value="Anticodon-binding domain of a subclass of class I aminoacyl-tRNA synthetases"/>
    <property type="match status" value="1"/>
</dbReference>
<feature type="binding site" evidence="9">
    <location>
        <position position="816"/>
    </location>
    <ligand>
        <name>ATP</name>
        <dbReference type="ChEBI" id="CHEBI:30616"/>
    </ligand>
</feature>
<keyword evidence="6 9" id="KW-0648">Protein biosynthesis</keyword>
<dbReference type="GO" id="GO:0005524">
    <property type="term" value="F:ATP binding"/>
    <property type="evidence" value="ECO:0007669"/>
    <property type="project" value="UniProtKB-UniRule"/>
</dbReference>
<comment type="catalytic activity">
    <reaction evidence="8 9">
        <text>tRNA(Leu) + L-leucine + ATP = L-leucyl-tRNA(Leu) + AMP + diphosphate</text>
        <dbReference type="Rhea" id="RHEA:11688"/>
        <dbReference type="Rhea" id="RHEA-COMP:9613"/>
        <dbReference type="Rhea" id="RHEA-COMP:9622"/>
        <dbReference type="ChEBI" id="CHEBI:30616"/>
        <dbReference type="ChEBI" id="CHEBI:33019"/>
        <dbReference type="ChEBI" id="CHEBI:57427"/>
        <dbReference type="ChEBI" id="CHEBI:78442"/>
        <dbReference type="ChEBI" id="CHEBI:78494"/>
        <dbReference type="ChEBI" id="CHEBI:456215"/>
        <dbReference type="EC" id="6.1.1.4"/>
    </reaction>
</comment>
<reference evidence="14 15" key="1">
    <citation type="submission" date="2016-10" db="EMBL/GenBank/DDBJ databases">
        <title>Draft Genome Sequence of Rhizobacteria Flavobacterium johnsoniae CI04.</title>
        <authorList>
            <person name="Bravo J.I."/>
            <person name="Lozano G.L."/>
            <person name="Handelsman J."/>
        </authorList>
    </citation>
    <scope>NUCLEOTIDE SEQUENCE [LARGE SCALE GENOMIC DNA]</scope>
    <source>
        <strain evidence="14 15">CI04</strain>
    </source>
</reference>
<feature type="domain" description="Methionyl/Valyl/Leucyl/Isoleucyl-tRNA synthetase anticodon-binding" evidence="12">
    <location>
        <begin position="889"/>
        <end position="1001"/>
    </location>
</feature>
<comment type="similarity">
    <text evidence="1 9 10">Belongs to the class-I aminoacyl-tRNA synthetase family.</text>
</comment>
<dbReference type="InterPro" id="IPR009008">
    <property type="entry name" value="Val/Leu/Ile-tRNA-synth_edit"/>
</dbReference>
<dbReference type="EC" id="6.1.1.4" evidence="9"/>
<dbReference type="PRINTS" id="PR00985">
    <property type="entry name" value="TRNASYNTHLEU"/>
</dbReference>
<dbReference type="GO" id="GO:0006429">
    <property type="term" value="P:leucyl-tRNA aminoacylation"/>
    <property type="evidence" value="ECO:0007669"/>
    <property type="project" value="UniProtKB-UniRule"/>
</dbReference>
<dbReference type="InterPro" id="IPR025709">
    <property type="entry name" value="Leu_tRNA-synth_edit"/>
</dbReference>
<keyword evidence="2 9" id="KW-0963">Cytoplasm</keyword>
<dbReference type="InterPro" id="IPR009080">
    <property type="entry name" value="tRNAsynth_Ia_anticodon-bd"/>
</dbReference>
<proteinExistence type="inferred from homology"/>
<dbReference type="AlphaFoldDB" id="A0A1J7CCA5"/>
<dbReference type="FunFam" id="3.40.50.620:FF:000060">
    <property type="entry name" value="Leucine--tRNA ligase"/>
    <property type="match status" value="1"/>
</dbReference>
<evidence type="ECO:0000259" key="11">
    <source>
        <dbReference type="Pfam" id="PF00133"/>
    </source>
</evidence>
<evidence type="ECO:0000256" key="4">
    <source>
        <dbReference type="ARBA" id="ARBA00022741"/>
    </source>
</evidence>
<evidence type="ECO:0000256" key="7">
    <source>
        <dbReference type="ARBA" id="ARBA00023146"/>
    </source>
</evidence>
<dbReference type="PROSITE" id="PS00178">
    <property type="entry name" value="AA_TRNA_LIGASE_I"/>
    <property type="match status" value="1"/>
</dbReference>
<dbReference type="OrthoDB" id="9810365at2"/>
<evidence type="ECO:0000256" key="1">
    <source>
        <dbReference type="ARBA" id="ARBA00005594"/>
    </source>
</evidence>
<accession>A0A1J7CCA5</accession>
<dbReference type="GO" id="GO:0002161">
    <property type="term" value="F:aminoacyl-tRNA deacylase activity"/>
    <property type="evidence" value="ECO:0007669"/>
    <property type="project" value="InterPro"/>
</dbReference>
<gene>
    <name evidence="9" type="primary">leuS</name>
    <name evidence="14" type="ORF">BKM63_04180</name>
</gene>
<evidence type="ECO:0000256" key="6">
    <source>
        <dbReference type="ARBA" id="ARBA00022917"/>
    </source>
</evidence>
<sequence>MKYNPNEIDAKWQKYWAENQTFAAKNNSEKPKHYVLDMFPYPSGAGLHVGHPLGYIASDVYSRFKRHQGFNVLHPMGYDSFGLPAEQYAIQTGQRPEDTTRVNIDGGVDKEGKQIAGYRKQLDKIGFSFDWSREVRTSNPDYYKHTQWIFIQLFNSWYCRKQGQAFDISELVTVFEESGNALVEAVCDDNVAIFTSDEWKSYSEDQKEKILLQYRMTYLAETEVNWCPGLGTVLANDEIVNGVSERGGFPVIRKKMTQWSMRISAYAERLLQGLNDIDWSESIKESQRNWIGKSVGALVTFNVKDHNEVIEVFTTRPDTIFGVTFMTLAPEHDLVAKITTPEQKEAVEAYIEKTAKRSERERMADVKTISGVFTGAYAEHPFTKEPIPVWIGDYVLAGYGTGAVMAVPCGDERDYAFANFFKGQNGMQEIKNIFANVDISEAAYGSKDNVEIANSDFLNGLNYKDATKKVIAKLEEIGQGTGKTNYRLRDAVFSRQRYWGEPFPVYYVNGLPKMIDAQHLPIILPEVEKYLPTEDGLPPLGNAAVWAWDTKQNKVVTTDLVDNVSIFPLELNTMPGWAGSSWYWMRYMDAHNENEFASKEALAYWESVDLYIGGSEHATGHLLYSRFWNKFLKDKGFAPTEEPFKKLINQGMILGTSAFVYRLGSRNTQGTRDESGVDNVGSGLENLFVSRDFVQEFHKLIKETKSTDKWKEYEKTNGATAFWVDLKRISIEESQSSPFHKLNYMLFEKASPNTHGITLYEDSFQDIRVDVNFVNSSDELNIEKFKAWREDFNTAEFIFDENGKYIVGREVEKMSKSYYNVVTPDDICAEYGADTLRLYEMFLGPLEQAKPWNTAGISGVFGFLKKLWRLYFDDNGLIVNNDEPTKDNLKSLHKTIKKVADDIENFSFNTSVSQFMICVNELSSQNCHSRAILEPLAILVSPYAPHIAEELWSQLGHTTSISEVAFPAFDEKHLIETNKEYPVSFNGKMRFTIELPLDLTKEQIEEIVMKDERTQKQLDGRTPNKVIIVPGKIINLVG</sequence>
<comment type="caution">
    <text evidence="14">The sequence shown here is derived from an EMBL/GenBank/DDBJ whole genome shotgun (WGS) entry which is preliminary data.</text>
</comment>
<feature type="domain" description="Leucyl-tRNA synthetase editing" evidence="13">
    <location>
        <begin position="288"/>
        <end position="475"/>
    </location>
</feature>
<dbReference type="PANTHER" id="PTHR43740:SF2">
    <property type="entry name" value="LEUCINE--TRNA LIGASE, MITOCHONDRIAL"/>
    <property type="match status" value="1"/>
</dbReference>
<comment type="subcellular location">
    <subcellularLocation>
        <location evidence="9">Cytoplasm</location>
    </subcellularLocation>
</comment>
<dbReference type="GO" id="GO:0005829">
    <property type="term" value="C:cytosol"/>
    <property type="evidence" value="ECO:0007669"/>
    <property type="project" value="TreeGrafter"/>
</dbReference>
<dbReference type="FunFam" id="1.10.730.10:FF:000011">
    <property type="entry name" value="Leucine--tRNA ligase chloroplastic/mitochondrial"/>
    <property type="match status" value="1"/>
</dbReference>
<keyword evidence="3 9" id="KW-0436">Ligase</keyword>
<evidence type="ECO:0000313" key="14">
    <source>
        <dbReference type="EMBL" id="OIV43409.1"/>
    </source>
</evidence>
<comment type="caution">
    <text evidence="9">Lacks conserved residue(s) required for the propagation of feature annotation.</text>
</comment>
<dbReference type="PANTHER" id="PTHR43740">
    <property type="entry name" value="LEUCYL-TRNA SYNTHETASE"/>
    <property type="match status" value="1"/>
</dbReference>
<dbReference type="InterPro" id="IPR014729">
    <property type="entry name" value="Rossmann-like_a/b/a_fold"/>
</dbReference>
<evidence type="ECO:0000259" key="12">
    <source>
        <dbReference type="Pfam" id="PF08264"/>
    </source>
</evidence>
<keyword evidence="15" id="KW-1185">Reference proteome</keyword>
<dbReference type="Pfam" id="PF00133">
    <property type="entry name" value="tRNA-synt_1"/>
    <property type="match status" value="1"/>
</dbReference>
<dbReference type="SUPFAM" id="SSF50677">
    <property type="entry name" value="ValRS/IleRS/LeuRS editing domain"/>
    <property type="match status" value="1"/>
</dbReference>
<evidence type="ECO:0000256" key="10">
    <source>
        <dbReference type="RuleBase" id="RU363035"/>
    </source>
</evidence>
<dbReference type="CDD" id="cd07958">
    <property type="entry name" value="Anticodon_Ia_Leu_BEm"/>
    <property type="match status" value="1"/>
</dbReference>
<evidence type="ECO:0000256" key="5">
    <source>
        <dbReference type="ARBA" id="ARBA00022840"/>
    </source>
</evidence>
<dbReference type="Gene3D" id="3.40.50.620">
    <property type="entry name" value="HUPs"/>
    <property type="match status" value="3"/>
</dbReference>
<keyword evidence="4 9" id="KW-0547">Nucleotide-binding</keyword>
<keyword evidence="7 9" id="KW-0030">Aminoacyl-tRNA synthetase</keyword>